<keyword evidence="3" id="KW-1185">Reference proteome</keyword>
<dbReference type="GO" id="GO:0008168">
    <property type="term" value="F:methyltransferase activity"/>
    <property type="evidence" value="ECO:0007669"/>
    <property type="project" value="UniProtKB-KW"/>
</dbReference>
<feature type="domain" description="Methyltransferase FkbM" evidence="1">
    <location>
        <begin position="137"/>
        <end position="182"/>
    </location>
</feature>
<dbReference type="InterPro" id="IPR029063">
    <property type="entry name" value="SAM-dependent_MTases_sf"/>
</dbReference>
<gene>
    <name evidence="2" type="ORF">BDD14_2956</name>
</gene>
<dbReference type="Proteomes" id="UP000292958">
    <property type="component" value="Unassembled WGS sequence"/>
</dbReference>
<sequence length="265" mass="31018">MKDVLRKAFFSMGYRVGRHTKLDDLRQLLRSLRPEDCGRELIRIGGDADGGYLLPDDLEGIEYCFSPGVSTIADFENQIANRGIRSFMADYSVSAPPQMRPEFHFEKKYLGATDDEIFTTLASWKRRCLGDYTGDMILQMDIEGFEYEVLLSLPEDLLDQFRIVIIEFHHLDRLFDPYMFKHYSMCFRKLLRYFRVAHIHPNNWDEVTRRAEVEIPHMLEFTFYSRRRAGSQGAVSRLPHPLDRDNVPGKRALTLPRCWYTDSTA</sequence>
<comment type="caution">
    <text evidence="2">The sequence shown here is derived from an EMBL/GenBank/DDBJ whole genome shotgun (WGS) entry which is preliminary data.</text>
</comment>
<dbReference type="Pfam" id="PF05050">
    <property type="entry name" value="Methyltransf_21"/>
    <property type="match status" value="1"/>
</dbReference>
<proteinExistence type="predicted"/>
<evidence type="ECO:0000313" key="3">
    <source>
        <dbReference type="Proteomes" id="UP000292958"/>
    </source>
</evidence>
<keyword evidence="2" id="KW-0808">Transferase</keyword>
<accession>A0A4Q7YVP7</accession>
<dbReference type="GO" id="GO:0032259">
    <property type="term" value="P:methylation"/>
    <property type="evidence" value="ECO:0007669"/>
    <property type="project" value="UniProtKB-KW"/>
</dbReference>
<dbReference type="AlphaFoldDB" id="A0A4Q7YVP7"/>
<dbReference type="EMBL" id="SHKW01000001">
    <property type="protein sequence ID" value="RZU41434.1"/>
    <property type="molecule type" value="Genomic_DNA"/>
</dbReference>
<evidence type="ECO:0000313" key="2">
    <source>
        <dbReference type="EMBL" id="RZU41434.1"/>
    </source>
</evidence>
<dbReference type="SUPFAM" id="SSF53335">
    <property type="entry name" value="S-adenosyl-L-methionine-dependent methyltransferases"/>
    <property type="match status" value="1"/>
</dbReference>
<protein>
    <submittedName>
        <fullName evidence="2">Methyltransferase FkbM-like protein</fullName>
    </submittedName>
</protein>
<keyword evidence="2" id="KW-0489">Methyltransferase</keyword>
<dbReference type="OrthoDB" id="276699at2"/>
<evidence type="ECO:0000259" key="1">
    <source>
        <dbReference type="Pfam" id="PF05050"/>
    </source>
</evidence>
<reference evidence="2 3" key="1">
    <citation type="submission" date="2019-02" db="EMBL/GenBank/DDBJ databases">
        <title>Genomic Encyclopedia of Archaeal and Bacterial Type Strains, Phase II (KMG-II): from individual species to whole genera.</title>
        <authorList>
            <person name="Goeker M."/>
        </authorList>
    </citation>
    <scope>NUCLEOTIDE SEQUENCE [LARGE SCALE GENOMIC DNA]</scope>
    <source>
        <strain evidence="2 3">DSM 18101</strain>
    </source>
</reference>
<dbReference type="InterPro" id="IPR006342">
    <property type="entry name" value="FkbM_mtfrase"/>
</dbReference>
<organism evidence="2 3">
    <name type="scientific">Edaphobacter modestus</name>
    <dbReference type="NCBI Taxonomy" id="388466"/>
    <lineage>
        <taxon>Bacteria</taxon>
        <taxon>Pseudomonadati</taxon>
        <taxon>Acidobacteriota</taxon>
        <taxon>Terriglobia</taxon>
        <taxon>Terriglobales</taxon>
        <taxon>Acidobacteriaceae</taxon>
        <taxon>Edaphobacter</taxon>
    </lineage>
</organism>
<name>A0A4Q7YVP7_9BACT</name>